<dbReference type="AlphaFoldDB" id="A0AAD7UE90"/>
<dbReference type="PANTHER" id="PTHR43656">
    <property type="entry name" value="BINDING OXIDOREDUCTASE, PUTATIVE (AFU_ORTHOLOGUE AFUA_2G08260)-RELATED"/>
    <property type="match status" value="1"/>
</dbReference>
<keyword evidence="3" id="KW-0812">Transmembrane</keyword>
<dbReference type="Proteomes" id="UP001230188">
    <property type="component" value="Unassembled WGS sequence"/>
</dbReference>
<name>A0AAD7UE90_9STRA</name>
<dbReference type="GO" id="GO:0010181">
    <property type="term" value="F:FMN binding"/>
    <property type="evidence" value="ECO:0007669"/>
    <property type="project" value="InterPro"/>
</dbReference>
<evidence type="ECO:0000259" key="4">
    <source>
        <dbReference type="Pfam" id="PF00724"/>
    </source>
</evidence>
<proteinExistence type="predicted"/>
<sequence length="438" mass="47706">MEWSSIGRSVVLPCGVRLKNRLCKAATSEHLGEPRQNDVTPELVRLYERWGDGGAGLIITGNVIVSRGALEAPRNVVLDERTEMDGVRAWARACRRGGAVAIVQLSHAGRQSPVAASWARPVAPSAVALRLPGVGLPLHRAPREMRIEDVRRVVRSFALAARLAVEAGFDGVQIHAAHGYLLSQFLSPRGNTRTDAYGGDDAKRLAALLEVVAAVRAAVGDRRVVGLKLNASDFEDGGFDEHGCAKALAALDATRCLDLVELSAGTYAGGVACMGDPADFGLRRSFLDLATDLRDRSCPTLRLVVTGGLSTRESAARAADRDFLVGIARPMCLDPNLPLRWLRHEEEDEARIAENLPKIPRIWRRLFVPGLRFGWSLRQLGRLARDLPPAPLWHAPYLLFVLPRHLLFEPARLSVRNAAIIFFGVVTAPTVVLLLKSN</sequence>
<reference evidence="5" key="1">
    <citation type="submission" date="2023-01" db="EMBL/GenBank/DDBJ databases">
        <title>Metagenome sequencing of chrysophaentin producing Chrysophaeum taylorii.</title>
        <authorList>
            <person name="Davison J."/>
            <person name="Bewley C."/>
        </authorList>
    </citation>
    <scope>NUCLEOTIDE SEQUENCE</scope>
    <source>
        <strain evidence="5">NIES-1699</strain>
    </source>
</reference>
<dbReference type="InterPro" id="IPR051799">
    <property type="entry name" value="NADH_flavin_oxidoreductase"/>
</dbReference>
<gene>
    <name evidence="5" type="ORF">CTAYLR_000286</name>
</gene>
<accession>A0AAD7UE90</accession>
<feature type="transmembrane region" description="Helical" evidence="3">
    <location>
        <begin position="418"/>
        <end position="435"/>
    </location>
</feature>
<dbReference type="PANTHER" id="PTHR43656:SF2">
    <property type="entry name" value="BINDING OXIDOREDUCTASE, PUTATIVE (AFU_ORTHOLOGUE AFUA_2G08260)-RELATED"/>
    <property type="match status" value="1"/>
</dbReference>
<evidence type="ECO:0000256" key="2">
    <source>
        <dbReference type="ARBA" id="ARBA00023002"/>
    </source>
</evidence>
<evidence type="ECO:0000256" key="3">
    <source>
        <dbReference type="SAM" id="Phobius"/>
    </source>
</evidence>
<dbReference type="Gene3D" id="3.20.20.70">
    <property type="entry name" value="Aldolase class I"/>
    <property type="match status" value="1"/>
</dbReference>
<keyword evidence="3" id="KW-1133">Transmembrane helix</keyword>
<dbReference type="InterPro" id="IPR001155">
    <property type="entry name" value="OxRdtase_FMN_N"/>
</dbReference>
<protein>
    <recommendedName>
        <fullName evidence="4">NADH:flavin oxidoreductase/NADH oxidase N-terminal domain-containing protein</fullName>
    </recommendedName>
</protein>
<evidence type="ECO:0000313" key="5">
    <source>
        <dbReference type="EMBL" id="KAJ8603750.1"/>
    </source>
</evidence>
<keyword evidence="1" id="KW-0285">Flavoprotein</keyword>
<evidence type="ECO:0000256" key="1">
    <source>
        <dbReference type="ARBA" id="ARBA00022630"/>
    </source>
</evidence>
<organism evidence="5 6">
    <name type="scientific">Chrysophaeum taylorii</name>
    <dbReference type="NCBI Taxonomy" id="2483200"/>
    <lineage>
        <taxon>Eukaryota</taxon>
        <taxon>Sar</taxon>
        <taxon>Stramenopiles</taxon>
        <taxon>Ochrophyta</taxon>
        <taxon>Pelagophyceae</taxon>
        <taxon>Pelagomonadales</taxon>
        <taxon>Pelagomonadaceae</taxon>
        <taxon>Chrysophaeum</taxon>
    </lineage>
</organism>
<dbReference type="Pfam" id="PF00724">
    <property type="entry name" value="Oxidored_FMN"/>
    <property type="match status" value="1"/>
</dbReference>
<evidence type="ECO:0000313" key="6">
    <source>
        <dbReference type="Proteomes" id="UP001230188"/>
    </source>
</evidence>
<dbReference type="GO" id="GO:0016491">
    <property type="term" value="F:oxidoreductase activity"/>
    <property type="evidence" value="ECO:0007669"/>
    <property type="project" value="UniProtKB-KW"/>
</dbReference>
<feature type="domain" description="NADH:flavin oxidoreductase/NADH oxidase N-terminal" evidence="4">
    <location>
        <begin position="16"/>
        <end position="341"/>
    </location>
</feature>
<keyword evidence="6" id="KW-1185">Reference proteome</keyword>
<comment type="caution">
    <text evidence="5">The sequence shown here is derived from an EMBL/GenBank/DDBJ whole genome shotgun (WGS) entry which is preliminary data.</text>
</comment>
<dbReference type="EMBL" id="JAQMWT010000344">
    <property type="protein sequence ID" value="KAJ8603750.1"/>
    <property type="molecule type" value="Genomic_DNA"/>
</dbReference>
<dbReference type="SUPFAM" id="SSF51395">
    <property type="entry name" value="FMN-linked oxidoreductases"/>
    <property type="match status" value="1"/>
</dbReference>
<keyword evidence="3" id="KW-0472">Membrane</keyword>
<dbReference type="InterPro" id="IPR013785">
    <property type="entry name" value="Aldolase_TIM"/>
</dbReference>
<keyword evidence="2" id="KW-0560">Oxidoreductase</keyword>